<feature type="region of interest" description="Disordered" evidence="1">
    <location>
        <begin position="1"/>
        <end position="40"/>
    </location>
</feature>
<organism evidence="2 3">
    <name type="scientific">Gemmatirosa kalamazoonensis</name>
    <dbReference type="NCBI Taxonomy" id="861299"/>
    <lineage>
        <taxon>Bacteria</taxon>
        <taxon>Pseudomonadati</taxon>
        <taxon>Gemmatimonadota</taxon>
        <taxon>Gemmatimonadia</taxon>
        <taxon>Gemmatimonadales</taxon>
        <taxon>Gemmatimonadaceae</taxon>
        <taxon>Gemmatirosa</taxon>
    </lineage>
</organism>
<evidence type="ECO:0000313" key="3">
    <source>
        <dbReference type="Proteomes" id="UP000019151"/>
    </source>
</evidence>
<name>W0RCZ0_9BACT</name>
<dbReference type="KEGG" id="gba:J421_0638"/>
<evidence type="ECO:0000256" key="1">
    <source>
        <dbReference type="SAM" id="MobiDB-lite"/>
    </source>
</evidence>
<protein>
    <submittedName>
        <fullName evidence="2">Uncharacterized protein</fullName>
    </submittedName>
</protein>
<reference evidence="2 3" key="1">
    <citation type="journal article" date="2014" name="Genome Announc.">
        <title>Genome Sequence and Methylome of Soil Bacterium Gemmatirosa kalamazoonensis KBS708T, a Member of the Rarely Cultivated Gemmatimonadetes Phylum.</title>
        <authorList>
            <person name="Debruyn J.M."/>
            <person name="Radosevich M."/>
            <person name="Wommack K.E."/>
            <person name="Polson S.W."/>
            <person name="Hauser L.J."/>
            <person name="Fawaz M.N."/>
            <person name="Korlach J."/>
            <person name="Tsai Y.C."/>
        </authorList>
    </citation>
    <scope>NUCLEOTIDE SEQUENCE [LARGE SCALE GENOMIC DNA]</scope>
    <source>
        <strain evidence="2 3">KBS708</strain>
    </source>
</reference>
<dbReference type="Proteomes" id="UP000019151">
    <property type="component" value="Chromosome"/>
</dbReference>
<sequence length="139" mass="14352">MPVTVPARSSVGSPCPVSVTDDAPSPYAATSANAGTPSRQSRMFAGASTCRYHPFSGFSSHSITSRPGAANGSGRRMTAFTAEKIAAFAPMPNARMNVAASASPGRRRSARSASRTSAAASCSARPPRTARWSSRTRST</sequence>
<dbReference type="EMBL" id="CP007128">
    <property type="protein sequence ID" value="AHG88175.1"/>
    <property type="molecule type" value="Genomic_DNA"/>
</dbReference>
<dbReference type="InParanoid" id="W0RCZ0"/>
<proteinExistence type="predicted"/>
<dbReference type="HOGENOM" id="CLU_1842241_0_0_0"/>
<feature type="compositionally biased region" description="Low complexity" evidence="1">
    <location>
        <begin position="111"/>
        <end position="139"/>
    </location>
</feature>
<evidence type="ECO:0000313" key="2">
    <source>
        <dbReference type="EMBL" id="AHG88175.1"/>
    </source>
</evidence>
<dbReference type="AlphaFoldDB" id="W0RCZ0"/>
<gene>
    <name evidence="2" type="ORF">J421_0638</name>
</gene>
<accession>W0RCZ0</accession>
<keyword evidence="3" id="KW-1185">Reference proteome</keyword>
<feature type="region of interest" description="Disordered" evidence="1">
    <location>
        <begin position="98"/>
        <end position="139"/>
    </location>
</feature>
<feature type="compositionally biased region" description="Polar residues" evidence="1">
    <location>
        <begin position="28"/>
        <end position="40"/>
    </location>
</feature>